<evidence type="ECO:0000256" key="1">
    <source>
        <dbReference type="ARBA" id="ARBA00006607"/>
    </source>
</evidence>
<dbReference type="PANTHER" id="PTHR45633">
    <property type="entry name" value="60 KDA HEAT SHOCK PROTEIN, MITOCHONDRIAL"/>
    <property type="match status" value="1"/>
</dbReference>
<dbReference type="InterPro" id="IPR001844">
    <property type="entry name" value="Cpn60/GroEL"/>
</dbReference>
<dbReference type="NCBIfam" id="NF009487">
    <property type="entry name" value="PRK12849.1"/>
    <property type="match status" value="1"/>
</dbReference>
<dbReference type="InterPro" id="IPR027410">
    <property type="entry name" value="TCP-1-like_intermed_sf"/>
</dbReference>
<reference evidence="5 6" key="1">
    <citation type="journal article" date="2018" name="Elife">
        <title>Discovery and characterization of a prevalent human gut bacterial enzyme sufficient for the inactivation of a family of plant toxins.</title>
        <authorList>
            <person name="Koppel N."/>
            <person name="Bisanz J.E."/>
            <person name="Pandelia M.E."/>
            <person name="Turnbaugh P.J."/>
            <person name="Balskus E.P."/>
        </authorList>
    </citation>
    <scope>NUCLEOTIDE SEQUENCE [LARGE SCALE GENOMIC DNA]</scope>
    <source>
        <strain evidence="5 6">MR1 #12</strain>
    </source>
</reference>
<dbReference type="InterPro" id="IPR002423">
    <property type="entry name" value="Cpn60/GroEL/TCP-1"/>
</dbReference>
<proteinExistence type="inferred from homology"/>
<dbReference type="Gene3D" id="3.30.260.10">
    <property type="entry name" value="TCP-1-like chaperonin intermediate domain"/>
    <property type="match status" value="1"/>
</dbReference>
<dbReference type="RefSeq" id="WP_114516231.1">
    <property type="nucleotide sequence ID" value="NZ_PPTX01000002.1"/>
</dbReference>
<evidence type="ECO:0000313" key="5">
    <source>
        <dbReference type="EMBL" id="RDB81427.1"/>
    </source>
</evidence>
<protein>
    <recommendedName>
        <fullName evidence="4">60 kDa chaperonin</fullName>
    </recommendedName>
</protein>
<dbReference type="FunFam" id="3.50.7.10:FF:000001">
    <property type="entry name" value="60 kDa chaperonin"/>
    <property type="match status" value="1"/>
</dbReference>
<dbReference type="SUPFAM" id="SSF54849">
    <property type="entry name" value="GroEL-intermediate domain like"/>
    <property type="match status" value="1"/>
</dbReference>
<dbReference type="NCBIfam" id="NF009488">
    <property type="entry name" value="PRK12850.1"/>
    <property type="match status" value="1"/>
</dbReference>
<dbReference type="SUPFAM" id="SSF48592">
    <property type="entry name" value="GroEL equatorial domain-like"/>
    <property type="match status" value="1"/>
</dbReference>
<dbReference type="InterPro" id="IPR027413">
    <property type="entry name" value="GROEL-like_equatorial_sf"/>
</dbReference>
<evidence type="ECO:0000256" key="3">
    <source>
        <dbReference type="RuleBase" id="RU000418"/>
    </source>
</evidence>
<dbReference type="NCBIfam" id="NF000592">
    <property type="entry name" value="PRK00013.1"/>
    <property type="match status" value="1"/>
</dbReference>
<dbReference type="GO" id="GO:0009408">
    <property type="term" value="P:response to heat"/>
    <property type="evidence" value="ECO:0007669"/>
    <property type="project" value="UniProtKB-ARBA"/>
</dbReference>
<dbReference type="SUPFAM" id="SSF52029">
    <property type="entry name" value="GroEL apical domain-like"/>
    <property type="match status" value="1"/>
</dbReference>
<comment type="subunit">
    <text evidence="4">Forms a cylinder of 14 subunits composed of two heptameric rings stacked back-to-back. Interacts with the co-chaperonin GroES.</text>
</comment>
<dbReference type="GO" id="GO:0042026">
    <property type="term" value="P:protein refolding"/>
    <property type="evidence" value="ECO:0007669"/>
    <property type="project" value="InterPro"/>
</dbReference>
<dbReference type="Proteomes" id="UP000253752">
    <property type="component" value="Unassembled WGS sequence"/>
</dbReference>
<dbReference type="InterPro" id="IPR027409">
    <property type="entry name" value="GroEL-like_apical_dom_sf"/>
</dbReference>
<keyword evidence="2" id="KW-0143">Chaperone</keyword>
<comment type="function">
    <text evidence="4">Together with its co-chaperonin GroES, plays an essential role in assisting protein folding. The GroEL-GroES system forms a nano-cage that allows encapsulation of the non-native substrate proteins and provides a physical environment optimized to promote and accelerate protein folding.</text>
</comment>
<dbReference type="NCBIfam" id="NF009489">
    <property type="entry name" value="PRK12851.1"/>
    <property type="match status" value="1"/>
</dbReference>
<dbReference type="EMBL" id="PPTX01000002">
    <property type="protein sequence ID" value="RDB81427.1"/>
    <property type="molecule type" value="Genomic_DNA"/>
</dbReference>
<organism evidence="5 6">
    <name type="scientific">Eggerthella lenta</name>
    <name type="common">Eubacterium lentum</name>
    <dbReference type="NCBI Taxonomy" id="84112"/>
    <lineage>
        <taxon>Bacteria</taxon>
        <taxon>Bacillati</taxon>
        <taxon>Actinomycetota</taxon>
        <taxon>Coriobacteriia</taxon>
        <taxon>Eggerthellales</taxon>
        <taxon>Eggerthellaceae</taxon>
        <taxon>Eggerthella</taxon>
    </lineage>
</organism>
<dbReference type="PRINTS" id="PR00298">
    <property type="entry name" value="CHAPERONIN60"/>
</dbReference>
<dbReference type="Gene3D" id="3.50.7.10">
    <property type="entry name" value="GroEL"/>
    <property type="match status" value="1"/>
</dbReference>
<evidence type="ECO:0000256" key="2">
    <source>
        <dbReference type="ARBA" id="ARBA00023186"/>
    </source>
</evidence>
<dbReference type="AlphaFoldDB" id="A0A369MYV5"/>
<dbReference type="Gene3D" id="1.10.560.10">
    <property type="entry name" value="GroEL-like equatorial domain"/>
    <property type="match status" value="1"/>
</dbReference>
<name>A0A369MYV5_EGGLN</name>
<evidence type="ECO:0000313" key="6">
    <source>
        <dbReference type="Proteomes" id="UP000253752"/>
    </source>
</evidence>
<dbReference type="GO" id="GO:0140662">
    <property type="term" value="F:ATP-dependent protein folding chaperone"/>
    <property type="evidence" value="ECO:0007669"/>
    <property type="project" value="InterPro"/>
</dbReference>
<accession>A0A369MYV5</accession>
<gene>
    <name evidence="5" type="primary">groL</name>
    <name evidence="5" type="ORF">C1872_01780</name>
</gene>
<dbReference type="GO" id="GO:0005524">
    <property type="term" value="F:ATP binding"/>
    <property type="evidence" value="ECO:0007669"/>
    <property type="project" value="InterPro"/>
</dbReference>
<dbReference type="Pfam" id="PF00118">
    <property type="entry name" value="Cpn60_TCP1"/>
    <property type="match status" value="1"/>
</dbReference>
<dbReference type="NCBIfam" id="TIGR02348">
    <property type="entry name" value="GroEL"/>
    <property type="match status" value="1"/>
</dbReference>
<comment type="similarity">
    <text evidence="1 3">Belongs to the chaperonin (HSP60) family.</text>
</comment>
<evidence type="ECO:0000256" key="4">
    <source>
        <dbReference type="RuleBase" id="RU000419"/>
    </source>
</evidence>
<sequence length="528" mass="55995">MSKDIAFDNETRTKMAAGVNKLADAVRVTIGPKGRYVAMQKEHEKPNVSNDGATVAANVDLEDPIENMGMKIVREAAIAANNDAGDGTTTATILSDAIVSEGVRCVISGSDPLALRRGIQRAADVVADEVLKNAVEVTTREQIAEIATVSAGDRQIGEKIAEAMDAIGRDGVISVEKSQNFGIEVKILKGMMFDNGFISPYMADDPARLEGELTEPYILLTDQRLGDNFADIVPVLEEVMQSGHPLLIAAEDVRGEALNTLLMNRRRGTLTSVAVKAPALGDRRKAELEDLAILTGGEVITPDRGLTLADARKSMLGRAASVQITKDRTTILGGKGKPEAIEQRCDQLRAQIETEKIDYDRDVLRERLAKLSSGIAVMEVGAATESEMNEIRSRIQDALLATRSAAEQGLVAGGGVALLQAASALDGLVCENAEEQLGIDILRKALEVPLRALAENAGYSGDVAVEKVKELPLGQGLDCMTGEYGDMIGRGIADPAKVTVTALQAAASVASLILITNASVSETVPEED</sequence>
<dbReference type="CDD" id="cd03344">
    <property type="entry name" value="GroEL"/>
    <property type="match status" value="1"/>
</dbReference>
<comment type="caution">
    <text evidence="5">The sequence shown here is derived from an EMBL/GenBank/DDBJ whole genome shotgun (WGS) entry which is preliminary data.</text>
</comment>